<sequence length="355" mass="41126">MVFIFSSCKVGRFIIYNFADIKDYKKFPSRSVEKGTTSFYFSKTEENKIPKEIEVNNAVLPFESYLEENETVAFMVIQNDTILYENYWDNYSESSIVPSFSMAKSVTSILIGCAIDEGYIKSVDEPITNYIPELIESGFEKVTIEHVLQMTSGVKFDEGYFNPFGDVATFYYGTNLRKAVRKMKLKAEPGQKFEYISGNTQLLGLILERAIKNQTVSSYLEEKLWQPLEMEYEASWSLDRKKNGLEKTFCCINARARDYAKIGRLYLNKGNWNGKQIVSESWVERSTKVDKTNGSAWYYQYQWWLPTQTGDFMAQGILGQFIYVNPKNNLIIVRLGKKSGSVDWWTLFTDLSKFY</sequence>
<accession>A0ABP3Y251</accession>
<comment type="caution">
    <text evidence="2">The sequence shown here is derived from an EMBL/GenBank/DDBJ whole genome shotgun (WGS) entry which is preliminary data.</text>
</comment>
<dbReference type="EMBL" id="BAAAFH010000011">
    <property type="protein sequence ID" value="GAA0875656.1"/>
    <property type="molecule type" value="Genomic_DNA"/>
</dbReference>
<name>A0ABP3Y251_9FLAO</name>
<dbReference type="PANTHER" id="PTHR43283:SF14">
    <property type="entry name" value="BLL8153 PROTEIN"/>
    <property type="match status" value="1"/>
</dbReference>
<dbReference type="PANTHER" id="PTHR43283">
    <property type="entry name" value="BETA-LACTAMASE-RELATED"/>
    <property type="match status" value="1"/>
</dbReference>
<feature type="domain" description="Beta-lactamase-related" evidence="1">
    <location>
        <begin position="71"/>
        <end position="340"/>
    </location>
</feature>
<evidence type="ECO:0000313" key="3">
    <source>
        <dbReference type="Proteomes" id="UP001501126"/>
    </source>
</evidence>
<keyword evidence="3" id="KW-1185">Reference proteome</keyword>
<protein>
    <submittedName>
        <fullName evidence="2">Serine hydrolase</fullName>
    </submittedName>
</protein>
<organism evidence="2 3">
    <name type="scientific">Wandonia haliotis</name>
    <dbReference type="NCBI Taxonomy" id="574963"/>
    <lineage>
        <taxon>Bacteria</taxon>
        <taxon>Pseudomonadati</taxon>
        <taxon>Bacteroidota</taxon>
        <taxon>Flavobacteriia</taxon>
        <taxon>Flavobacteriales</taxon>
        <taxon>Crocinitomicaceae</taxon>
        <taxon>Wandonia</taxon>
    </lineage>
</organism>
<dbReference type="Gene3D" id="3.40.710.10">
    <property type="entry name" value="DD-peptidase/beta-lactamase superfamily"/>
    <property type="match status" value="1"/>
</dbReference>
<proteinExistence type="predicted"/>
<reference evidence="3" key="1">
    <citation type="journal article" date="2019" name="Int. J. Syst. Evol. Microbiol.">
        <title>The Global Catalogue of Microorganisms (GCM) 10K type strain sequencing project: providing services to taxonomists for standard genome sequencing and annotation.</title>
        <authorList>
            <consortium name="The Broad Institute Genomics Platform"/>
            <consortium name="The Broad Institute Genome Sequencing Center for Infectious Disease"/>
            <person name="Wu L."/>
            <person name="Ma J."/>
        </authorList>
    </citation>
    <scope>NUCLEOTIDE SEQUENCE [LARGE SCALE GENOMIC DNA]</scope>
    <source>
        <strain evidence="3">JCM 16083</strain>
    </source>
</reference>
<dbReference type="InterPro" id="IPR050789">
    <property type="entry name" value="Diverse_Enzym_Activities"/>
</dbReference>
<evidence type="ECO:0000313" key="2">
    <source>
        <dbReference type="EMBL" id="GAA0875656.1"/>
    </source>
</evidence>
<keyword evidence="2" id="KW-0378">Hydrolase</keyword>
<dbReference type="GO" id="GO:0016787">
    <property type="term" value="F:hydrolase activity"/>
    <property type="evidence" value="ECO:0007669"/>
    <property type="project" value="UniProtKB-KW"/>
</dbReference>
<dbReference type="InterPro" id="IPR001466">
    <property type="entry name" value="Beta-lactam-related"/>
</dbReference>
<gene>
    <name evidence="2" type="ORF">GCM10009118_20650</name>
</gene>
<dbReference type="Pfam" id="PF00144">
    <property type="entry name" value="Beta-lactamase"/>
    <property type="match status" value="1"/>
</dbReference>
<dbReference type="Proteomes" id="UP001501126">
    <property type="component" value="Unassembled WGS sequence"/>
</dbReference>
<dbReference type="InterPro" id="IPR012338">
    <property type="entry name" value="Beta-lactam/transpept-like"/>
</dbReference>
<evidence type="ECO:0000259" key="1">
    <source>
        <dbReference type="Pfam" id="PF00144"/>
    </source>
</evidence>
<dbReference type="SUPFAM" id="SSF56601">
    <property type="entry name" value="beta-lactamase/transpeptidase-like"/>
    <property type="match status" value="1"/>
</dbReference>